<evidence type="ECO:0000313" key="4">
    <source>
        <dbReference type="Proteomes" id="UP000307602"/>
    </source>
</evidence>
<dbReference type="PANTHER" id="PTHR20883:SF15">
    <property type="entry name" value="PHYTANOYL-COA DIOXYGENASE DOMAIN-CONTAINING PROTEIN 1"/>
    <property type="match status" value="1"/>
</dbReference>
<dbReference type="GO" id="GO:0005506">
    <property type="term" value="F:iron ion binding"/>
    <property type="evidence" value="ECO:0007669"/>
    <property type="project" value="UniProtKB-ARBA"/>
</dbReference>
<dbReference type="Gene3D" id="2.60.120.620">
    <property type="entry name" value="q2cbj1_9rhob like domain"/>
    <property type="match status" value="1"/>
</dbReference>
<dbReference type="OrthoDB" id="9814777at2"/>
<proteinExistence type="predicted"/>
<evidence type="ECO:0000313" key="3">
    <source>
        <dbReference type="EMBL" id="TGV00239.1"/>
    </source>
</evidence>
<dbReference type="Pfam" id="PF05721">
    <property type="entry name" value="PhyH"/>
    <property type="match status" value="1"/>
</dbReference>
<organism evidence="3 4">
    <name type="scientific">Flavivirga rizhaonensis</name>
    <dbReference type="NCBI Taxonomy" id="2559571"/>
    <lineage>
        <taxon>Bacteria</taxon>
        <taxon>Pseudomonadati</taxon>
        <taxon>Bacteroidota</taxon>
        <taxon>Flavobacteriia</taxon>
        <taxon>Flavobacteriales</taxon>
        <taxon>Flavobacteriaceae</taxon>
        <taxon>Flavivirga</taxon>
    </lineage>
</organism>
<dbReference type="RefSeq" id="WP_135879081.1">
    <property type="nucleotide sequence ID" value="NZ_SRSO01000052.1"/>
</dbReference>
<sequence length="301" mass="34159">MNTEHAEIKEALSIENIHFYNKYGYLTASNAFNEETITKLKAEATAIVGGKRGKIDGAVDLEENLSEEAILRKYAAIHFPHKISPLMKEAASDSKVANYLSALVSLNVKCLQTMLFIKGPGKKGQAWHQDEFFIPTRDRSLTGVWIALEDADLENGCLWVIPGSHKDGIIKKRIENTNEEFADTTTLDIGSYNEKDFVKVEVKLGSIIIFNGYLLHMSLRNNSSNRFRRALVSHYCSAESMLPWDQDGRQEPTQDFRDIFIVAGKDPYEYKGTQNLSKPFVRPDVINFNTDEFRKNLKTKK</sequence>
<evidence type="ECO:0000256" key="1">
    <source>
        <dbReference type="ARBA" id="ARBA00022723"/>
    </source>
</evidence>
<dbReference type="SUPFAM" id="SSF51197">
    <property type="entry name" value="Clavaminate synthase-like"/>
    <property type="match status" value="1"/>
</dbReference>
<keyword evidence="4" id="KW-1185">Reference proteome</keyword>
<dbReference type="AlphaFoldDB" id="A0A4S1DQV7"/>
<dbReference type="GO" id="GO:0016706">
    <property type="term" value="F:2-oxoglutarate-dependent dioxygenase activity"/>
    <property type="evidence" value="ECO:0007669"/>
    <property type="project" value="UniProtKB-ARBA"/>
</dbReference>
<dbReference type="InterPro" id="IPR008775">
    <property type="entry name" value="Phytyl_CoA_dOase-like"/>
</dbReference>
<dbReference type="EMBL" id="SRSO01000052">
    <property type="protein sequence ID" value="TGV00239.1"/>
    <property type="molecule type" value="Genomic_DNA"/>
</dbReference>
<protein>
    <submittedName>
        <fullName evidence="3">Phytanoyl-CoA dioxygenase family protein</fullName>
    </submittedName>
</protein>
<dbReference type="Proteomes" id="UP000307602">
    <property type="component" value="Unassembled WGS sequence"/>
</dbReference>
<accession>A0A4S1DQV7</accession>
<reference evidence="3 4" key="1">
    <citation type="submission" date="2019-04" db="EMBL/GenBank/DDBJ databases">
        <authorList>
            <person name="Liu A."/>
        </authorList>
    </citation>
    <scope>NUCLEOTIDE SEQUENCE [LARGE SCALE GENOMIC DNA]</scope>
    <source>
        <strain evidence="3 4">RZ03</strain>
    </source>
</reference>
<comment type="caution">
    <text evidence="3">The sequence shown here is derived from an EMBL/GenBank/DDBJ whole genome shotgun (WGS) entry which is preliminary data.</text>
</comment>
<keyword evidence="3" id="KW-0223">Dioxygenase</keyword>
<keyword evidence="2" id="KW-0408">Iron</keyword>
<name>A0A4S1DQV7_9FLAO</name>
<evidence type="ECO:0000256" key="2">
    <source>
        <dbReference type="ARBA" id="ARBA00023004"/>
    </source>
</evidence>
<gene>
    <name evidence="3" type="ORF">EM932_20510</name>
</gene>
<dbReference type="PANTHER" id="PTHR20883">
    <property type="entry name" value="PHYTANOYL-COA DIOXYGENASE DOMAIN CONTAINING 1"/>
    <property type="match status" value="1"/>
</dbReference>
<keyword evidence="3" id="KW-0560">Oxidoreductase</keyword>
<keyword evidence="1" id="KW-0479">Metal-binding</keyword>